<evidence type="ECO:0000313" key="2">
    <source>
        <dbReference type="EMBL" id="GFR16619.1"/>
    </source>
</evidence>
<name>A0A8X6H4V9_TRICU</name>
<proteinExistence type="predicted"/>
<keyword evidence="1" id="KW-0812">Transmembrane</keyword>
<feature type="transmembrane region" description="Helical" evidence="1">
    <location>
        <begin position="6"/>
        <end position="24"/>
    </location>
</feature>
<accession>A0A8X6H4V9</accession>
<comment type="caution">
    <text evidence="2">The sequence shown here is derived from an EMBL/GenBank/DDBJ whole genome shotgun (WGS) entry which is preliminary data.</text>
</comment>
<dbReference type="EMBL" id="BMAO01037276">
    <property type="protein sequence ID" value="GFR16619.1"/>
    <property type="molecule type" value="Genomic_DNA"/>
</dbReference>
<gene>
    <name evidence="2" type="ORF">TNCT_656911</name>
</gene>
<evidence type="ECO:0000256" key="1">
    <source>
        <dbReference type="SAM" id="Phobius"/>
    </source>
</evidence>
<dbReference type="Proteomes" id="UP000887116">
    <property type="component" value="Unassembled WGS sequence"/>
</dbReference>
<keyword evidence="3" id="KW-1185">Reference proteome</keyword>
<organism evidence="2 3">
    <name type="scientific">Trichonephila clavata</name>
    <name type="common">Joro spider</name>
    <name type="synonym">Nephila clavata</name>
    <dbReference type="NCBI Taxonomy" id="2740835"/>
    <lineage>
        <taxon>Eukaryota</taxon>
        <taxon>Metazoa</taxon>
        <taxon>Ecdysozoa</taxon>
        <taxon>Arthropoda</taxon>
        <taxon>Chelicerata</taxon>
        <taxon>Arachnida</taxon>
        <taxon>Araneae</taxon>
        <taxon>Araneomorphae</taxon>
        <taxon>Entelegynae</taxon>
        <taxon>Araneoidea</taxon>
        <taxon>Nephilidae</taxon>
        <taxon>Trichonephila</taxon>
    </lineage>
</organism>
<keyword evidence="1" id="KW-0472">Membrane</keyword>
<sequence length="91" mass="10487">MKIFDLMVWYVLVGVALCVDLCSFRTAYLPPLKLHYCYFRKRMPVHVTSVLSPCRMTVGCTYQTGLGLNNRCGYKAFFILLCIRLRSCIPP</sequence>
<protein>
    <submittedName>
        <fullName evidence="2">Uncharacterized protein</fullName>
    </submittedName>
</protein>
<dbReference type="AlphaFoldDB" id="A0A8X6H4V9"/>
<reference evidence="2" key="1">
    <citation type="submission" date="2020-07" db="EMBL/GenBank/DDBJ databases">
        <title>Multicomponent nature underlies the extraordinary mechanical properties of spider dragline silk.</title>
        <authorList>
            <person name="Kono N."/>
            <person name="Nakamura H."/>
            <person name="Mori M."/>
            <person name="Yoshida Y."/>
            <person name="Ohtoshi R."/>
            <person name="Malay A.D."/>
            <person name="Moran D.A.P."/>
            <person name="Tomita M."/>
            <person name="Numata K."/>
            <person name="Arakawa K."/>
        </authorList>
    </citation>
    <scope>NUCLEOTIDE SEQUENCE</scope>
</reference>
<keyword evidence="1" id="KW-1133">Transmembrane helix</keyword>
<evidence type="ECO:0000313" key="3">
    <source>
        <dbReference type="Proteomes" id="UP000887116"/>
    </source>
</evidence>